<protein>
    <recommendedName>
        <fullName evidence="1">Mos1 transposase HTH domain-containing protein</fullName>
    </recommendedName>
</protein>
<keyword evidence="3" id="KW-1185">Reference proteome</keyword>
<reference evidence="2 3" key="1">
    <citation type="journal article" date="2014" name="Nat. Genet.">
        <title>Genome and transcriptome of the porcine whipworm Trichuris suis.</title>
        <authorList>
            <person name="Jex A.R."/>
            <person name="Nejsum P."/>
            <person name="Schwarz E.M."/>
            <person name="Hu L."/>
            <person name="Young N.D."/>
            <person name="Hall R.S."/>
            <person name="Korhonen P.K."/>
            <person name="Liao S."/>
            <person name="Thamsborg S."/>
            <person name="Xia J."/>
            <person name="Xu P."/>
            <person name="Wang S."/>
            <person name="Scheerlinck J.P."/>
            <person name="Hofmann A."/>
            <person name="Sternberg P.W."/>
            <person name="Wang J."/>
            <person name="Gasser R.B."/>
        </authorList>
    </citation>
    <scope>NUCLEOTIDE SEQUENCE [LARGE SCALE GENOMIC DNA]</scope>
    <source>
        <strain evidence="2">DCEP-RM93M</strain>
    </source>
</reference>
<dbReference type="AlphaFoldDB" id="A0A085LSY3"/>
<dbReference type="InterPro" id="IPR041426">
    <property type="entry name" value="Mos1_HTH"/>
</dbReference>
<dbReference type="Pfam" id="PF17906">
    <property type="entry name" value="HTH_48"/>
    <property type="match status" value="1"/>
</dbReference>
<evidence type="ECO:0000313" key="2">
    <source>
        <dbReference type="EMBL" id="KFD48079.1"/>
    </source>
</evidence>
<accession>A0A085LSY3</accession>
<evidence type="ECO:0000259" key="1">
    <source>
        <dbReference type="Pfam" id="PF17906"/>
    </source>
</evidence>
<sequence>MDGKLRRAILLYEFKSRRSVREAVRNINATFGPGSLQIDSGILAQEIRKRLRELGRSAMDRSPFNLRYPNLEGASGVGPNAYSK</sequence>
<evidence type="ECO:0000313" key="3">
    <source>
        <dbReference type="Proteomes" id="UP000030764"/>
    </source>
</evidence>
<gene>
    <name evidence="2" type="ORF">M513_11022</name>
</gene>
<dbReference type="Gene3D" id="1.10.10.1450">
    <property type="match status" value="1"/>
</dbReference>
<name>A0A085LSY3_9BILA</name>
<proteinExistence type="predicted"/>
<organism evidence="2 3">
    <name type="scientific">Trichuris suis</name>
    <name type="common">pig whipworm</name>
    <dbReference type="NCBI Taxonomy" id="68888"/>
    <lineage>
        <taxon>Eukaryota</taxon>
        <taxon>Metazoa</taxon>
        <taxon>Ecdysozoa</taxon>
        <taxon>Nematoda</taxon>
        <taxon>Enoplea</taxon>
        <taxon>Dorylaimia</taxon>
        <taxon>Trichinellida</taxon>
        <taxon>Trichuridae</taxon>
        <taxon>Trichuris</taxon>
    </lineage>
</organism>
<feature type="domain" description="Mos1 transposase HTH" evidence="1">
    <location>
        <begin position="7"/>
        <end position="37"/>
    </location>
</feature>
<dbReference type="Proteomes" id="UP000030764">
    <property type="component" value="Unassembled WGS sequence"/>
</dbReference>
<dbReference type="EMBL" id="KL363304">
    <property type="protein sequence ID" value="KFD48079.1"/>
    <property type="molecule type" value="Genomic_DNA"/>
</dbReference>